<dbReference type="Pfam" id="PF20765">
    <property type="entry name" value="Phage_tail_terminator_8"/>
    <property type="match status" value="1"/>
</dbReference>
<accession>A0A8S5STP4</accession>
<name>A0A8S5STP4_9CAUD</name>
<protein>
    <submittedName>
        <fullName evidence="1">Tail completion protein</fullName>
    </submittedName>
</protein>
<dbReference type="EMBL" id="BK032671">
    <property type="protein sequence ID" value="DAF54063.1"/>
    <property type="molecule type" value="Genomic_DNA"/>
</dbReference>
<sequence length="153" mass="17446">MERKDMMTLLKRAVIQALKEGFSLPVYGERVPQKTKVPCFSITVEETVQKRLLGRRRAMEAKLKVRYTGAEEKDKKETAAAAAAVADGLYEVLWLVGSAERFGARSMSHTMTEDGVDFFVTYGWQIIVEQQETLMERLEYNGEKVIGYEENEV</sequence>
<evidence type="ECO:0000313" key="1">
    <source>
        <dbReference type="EMBL" id="DAF54063.1"/>
    </source>
</evidence>
<proteinExistence type="predicted"/>
<organism evidence="1">
    <name type="scientific">Siphoviridae sp. ctqNK14</name>
    <dbReference type="NCBI Taxonomy" id="2827947"/>
    <lineage>
        <taxon>Viruses</taxon>
        <taxon>Duplodnaviria</taxon>
        <taxon>Heunggongvirae</taxon>
        <taxon>Uroviricota</taxon>
        <taxon>Caudoviricetes</taxon>
    </lineage>
</organism>
<reference evidence="1" key="1">
    <citation type="journal article" date="2021" name="Proc. Natl. Acad. Sci. U.S.A.">
        <title>A Catalog of Tens of Thousands of Viruses from Human Metagenomes Reveals Hidden Associations with Chronic Diseases.</title>
        <authorList>
            <person name="Tisza M.J."/>
            <person name="Buck C.B."/>
        </authorList>
    </citation>
    <scope>NUCLEOTIDE SEQUENCE</scope>
    <source>
        <strain evidence="1">CtqNK14</strain>
    </source>
</reference>
<dbReference type="InterPro" id="IPR049254">
    <property type="entry name" value="Phage_tail_terminator"/>
</dbReference>